<evidence type="ECO:0000256" key="5">
    <source>
        <dbReference type="ARBA" id="ARBA00022898"/>
    </source>
</evidence>
<feature type="region of interest" description="Disordered" evidence="6">
    <location>
        <begin position="1"/>
        <end position="21"/>
    </location>
</feature>
<dbReference type="EC" id="2.6.1.1" evidence="8"/>
<evidence type="ECO:0000256" key="1">
    <source>
        <dbReference type="ARBA" id="ARBA00001933"/>
    </source>
</evidence>
<sequence>MNEILSQPAQTGDIAAEGRPRDAAAPRLSRLAVELDYSGIIKLASYVQRQIDDGRRICDLIIGDFDPARFPLPGVLRQAIYQAYADNQHDYPPLEGVLPLREAIAGLCKRSFDVEYDPASEIIISGGARPLLYLALLAVADPGDTVVYPAPSWNNMYYATLCGAKGVAVETTAENQFLPTAQDFLPYLREARVIALCSPQNPVGTMFSRQALEEICDLVAAENRRRRGRQKPLYIVFDQVYWMLSYQALPHYQPVQLRPELKAYTIVVDGGSKAFAATGLRVGWGMGPADVIDKMKLMIEHIGAIAPKAEQLAMAALLHDHALLQDHLATFKGQIFNSLQLLHTGIQRMKAEGLPVDAMAPMGGIYLSMQFNLAGRVTPAGQVLRTPEDVSRYLIDHAGLAVVPFSYFGMARAEWWFRAAVCAVLPEQIESALPRVRDAIIALGNGQ</sequence>
<dbReference type="EMBL" id="LR590463">
    <property type="protein sequence ID" value="VTP67183.1"/>
    <property type="molecule type" value="Genomic_DNA"/>
</dbReference>
<dbReference type="Pfam" id="PF00155">
    <property type="entry name" value="Aminotran_1_2"/>
    <property type="match status" value="1"/>
</dbReference>
<comment type="cofactor">
    <cofactor evidence="1">
        <name>pyridoxal 5'-phosphate</name>
        <dbReference type="ChEBI" id="CHEBI:597326"/>
    </cofactor>
</comment>
<gene>
    <name evidence="8" type="ORF">NCTC12971_04978</name>
</gene>
<keyword evidence="4 8" id="KW-0808">Transferase</keyword>
<dbReference type="GO" id="GO:0006520">
    <property type="term" value="P:amino acid metabolic process"/>
    <property type="evidence" value="ECO:0007669"/>
    <property type="project" value="InterPro"/>
</dbReference>
<protein>
    <submittedName>
        <fullName evidence="8">Aspartate aminotransferase</fullName>
        <ecNumber evidence="8">2.6.1.1</ecNumber>
    </submittedName>
</protein>
<evidence type="ECO:0000256" key="6">
    <source>
        <dbReference type="SAM" id="MobiDB-lite"/>
    </source>
</evidence>
<dbReference type="InterPro" id="IPR015421">
    <property type="entry name" value="PyrdxlP-dep_Trfase_major"/>
</dbReference>
<dbReference type="PANTHER" id="PTHR46383:SF1">
    <property type="entry name" value="ASPARTATE AMINOTRANSFERASE"/>
    <property type="match status" value="1"/>
</dbReference>
<keyword evidence="5" id="KW-0663">Pyridoxal phosphate</keyword>
<dbReference type="CDD" id="cd00609">
    <property type="entry name" value="AAT_like"/>
    <property type="match status" value="1"/>
</dbReference>
<dbReference type="InterPro" id="IPR015424">
    <property type="entry name" value="PyrdxlP-dep_Trfase"/>
</dbReference>
<evidence type="ECO:0000256" key="3">
    <source>
        <dbReference type="ARBA" id="ARBA00022576"/>
    </source>
</evidence>
<dbReference type="GO" id="GO:0030170">
    <property type="term" value="F:pyridoxal phosphate binding"/>
    <property type="evidence" value="ECO:0007669"/>
    <property type="project" value="InterPro"/>
</dbReference>
<dbReference type="Proteomes" id="UP000307968">
    <property type="component" value="Chromosome"/>
</dbReference>
<reference evidence="8 9" key="1">
    <citation type="submission" date="2019-05" db="EMBL/GenBank/DDBJ databases">
        <authorList>
            <consortium name="Pathogen Informatics"/>
        </authorList>
    </citation>
    <scope>NUCLEOTIDE SEQUENCE [LARGE SCALE GENOMIC DNA]</scope>
    <source>
        <strain evidence="8 9">NCTC12971</strain>
    </source>
</reference>
<dbReference type="GeneID" id="61762812"/>
<dbReference type="InterPro" id="IPR050596">
    <property type="entry name" value="AspAT/PAT-like"/>
</dbReference>
<evidence type="ECO:0000259" key="7">
    <source>
        <dbReference type="Pfam" id="PF00155"/>
    </source>
</evidence>
<dbReference type="GO" id="GO:0004069">
    <property type="term" value="F:L-aspartate:2-oxoglutarate aminotransferase activity"/>
    <property type="evidence" value="ECO:0007669"/>
    <property type="project" value="UniProtKB-EC"/>
</dbReference>
<organism evidence="8 9">
    <name type="scientific">Serratia rubidaea</name>
    <name type="common">Serratia marinorubra</name>
    <dbReference type="NCBI Taxonomy" id="61652"/>
    <lineage>
        <taxon>Bacteria</taxon>
        <taxon>Pseudomonadati</taxon>
        <taxon>Pseudomonadota</taxon>
        <taxon>Gammaproteobacteria</taxon>
        <taxon>Enterobacterales</taxon>
        <taxon>Yersiniaceae</taxon>
        <taxon>Serratia</taxon>
    </lineage>
</organism>
<dbReference type="AlphaFoldDB" id="A0A4V6JI81"/>
<dbReference type="SUPFAM" id="SSF53383">
    <property type="entry name" value="PLP-dependent transferases"/>
    <property type="match status" value="1"/>
</dbReference>
<dbReference type="Gene3D" id="3.40.640.10">
    <property type="entry name" value="Type I PLP-dependent aspartate aminotransferase-like (Major domain)"/>
    <property type="match status" value="1"/>
</dbReference>
<feature type="compositionally biased region" description="Polar residues" evidence="6">
    <location>
        <begin position="1"/>
        <end position="10"/>
    </location>
</feature>
<proteinExistence type="inferred from homology"/>
<dbReference type="PANTHER" id="PTHR46383">
    <property type="entry name" value="ASPARTATE AMINOTRANSFERASE"/>
    <property type="match status" value="1"/>
</dbReference>
<accession>A0A4V6JI81</accession>
<evidence type="ECO:0000256" key="4">
    <source>
        <dbReference type="ARBA" id="ARBA00022679"/>
    </source>
</evidence>
<dbReference type="InterPro" id="IPR004839">
    <property type="entry name" value="Aminotransferase_I/II_large"/>
</dbReference>
<name>A0A4V6JI81_SERRU</name>
<dbReference type="Gene3D" id="3.90.1150.10">
    <property type="entry name" value="Aspartate Aminotransferase, domain 1"/>
    <property type="match status" value="1"/>
</dbReference>
<evidence type="ECO:0000256" key="2">
    <source>
        <dbReference type="ARBA" id="ARBA00007441"/>
    </source>
</evidence>
<feature type="domain" description="Aminotransferase class I/classII large" evidence="7">
    <location>
        <begin position="62"/>
        <end position="434"/>
    </location>
</feature>
<keyword evidence="3 8" id="KW-0032">Aminotransferase</keyword>
<dbReference type="InterPro" id="IPR015422">
    <property type="entry name" value="PyrdxlP-dep_Trfase_small"/>
</dbReference>
<evidence type="ECO:0000313" key="9">
    <source>
        <dbReference type="Proteomes" id="UP000307968"/>
    </source>
</evidence>
<evidence type="ECO:0000313" key="8">
    <source>
        <dbReference type="EMBL" id="VTP67183.1"/>
    </source>
</evidence>
<comment type="similarity">
    <text evidence="2">Belongs to the class-I pyridoxal-phosphate-dependent aminotransferase family.</text>
</comment>
<dbReference type="RefSeq" id="WP_082798087.1">
    <property type="nucleotide sequence ID" value="NZ_CAMIPJ010000008.1"/>
</dbReference>